<comment type="similarity">
    <text evidence="2">Belongs to the Mediator complex subunit 27 family.</text>
</comment>
<evidence type="ECO:0000256" key="2">
    <source>
        <dbReference type="ARBA" id="ARBA00008048"/>
    </source>
</evidence>
<organism evidence="6 7">
    <name type="scientific">Amanita muscaria (strain Koide BX008)</name>
    <dbReference type="NCBI Taxonomy" id="946122"/>
    <lineage>
        <taxon>Eukaryota</taxon>
        <taxon>Fungi</taxon>
        <taxon>Dikarya</taxon>
        <taxon>Basidiomycota</taxon>
        <taxon>Agaricomycotina</taxon>
        <taxon>Agaricomycetes</taxon>
        <taxon>Agaricomycetidae</taxon>
        <taxon>Agaricales</taxon>
        <taxon>Pluteineae</taxon>
        <taxon>Amanitaceae</taxon>
        <taxon>Amanita</taxon>
    </lineage>
</organism>
<dbReference type="InterPro" id="IPR021627">
    <property type="entry name" value="Mediator_Med27"/>
</dbReference>
<dbReference type="PANTHER" id="PTHR13130">
    <property type="entry name" value="34 KDA TRANSCRIPTIONAL CO-ACTIVATOR-RELATED"/>
    <property type="match status" value="1"/>
</dbReference>
<evidence type="ECO:0000256" key="5">
    <source>
        <dbReference type="ARBA" id="ARBA00023242"/>
    </source>
</evidence>
<evidence type="ECO:0000256" key="4">
    <source>
        <dbReference type="ARBA" id="ARBA00023163"/>
    </source>
</evidence>
<evidence type="ECO:0000313" key="6">
    <source>
        <dbReference type="EMBL" id="KIL68943.1"/>
    </source>
</evidence>
<keyword evidence="3" id="KW-0805">Transcription regulation</keyword>
<sequence>MADAETSTLLSSQIQTLSDLQSRLQSLRHIPRVLLRPPHIPAVISAPNLRPQFQQLDDIVQLLRSSPTQLALRSANGRLLTDSSDLAPYSRRENKKCVHPFHVHNVPDSPQPYLPPEVDKIPPFPRDSSTYESVTSDNLVDYIRDFNKKHHSKLQVWVNAPKQNILEPPITLRFSILNVLCALLSLNYSQSDTRLIVETISIYGPREKKTPQTQSDFTVYQCLSQHMGKMLQLQAQSPLQSILELLESYDGLFIEKCTVCERVLSAEGHIPPVVRVWTANEKGQASGKWQPMHIMCQQGS</sequence>
<dbReference type="GO" id="GO:0003713">
    <property type="term" value="F:transcription coactivator activity"/>
    <property type="evidence" value="ECO:0007669"/>
    <property type="project" value="TreeGrafter"/>
</dbReference>
<accession>A0A0C2XIY5</accession>
<keyword evidence="7" id="KW-1185">Reference proteome</keyword>
<evidence type="ECO:0008006" key="8">
    <source>
        <dbReference type="Google" id="ProtNLM"/>
    </source>
</evidence>
<comment type="subcellular location">
    <subcellularLocation>
        <location evidence="1">Nucleus</location>
    </subcellularLocation>
</comment>
<evidence type="ECO:0000256" key="3">
    <source>
        <dbReference type="ARBA" id="ARBA00023015"/>
    </source>
</evidence>
<dbReference type="EMBL" id="KN818227">
    <property type="protein sequence ID" value="KIL68943.1"/>
    <property type="molecule type" value="Genomic_DNA"/>
</dbReference>
<dbReference type="GO" id="GO:0016592">
    <property type="term" value="C:mediator complex"/>
    <property type="evidence" value="ECO:0007669"/>
    <property type="project" value="InterPro"/>
</dbReference>
<dbReference type="GO" id="GO:0006357">
    <property type="term" value="P:regulation of transcription by RNA polymerase II"/>
    <property type="evidence" value="ECO:0007669"/>
    <property type="project" value="TreeGrafter"/>
</dbReference>
<keyword evidence="5" id="KW-0539">Nucleus</keyword>
<dbReference type="STRING" id="946122.A0A0C2XIY5"/>
<dbReference type="InParanoid" id="A0A0C2XIY5"/>
<evidence type="ECO:0000313" key="7">
    <source>
        <dbReference type="Proteomes" id="UP000054549"/>
    </source>
</evidence>
<evidence type="ECO:0000256" key="1">
    <source>
        <dbReference type="ARBA" id="ARBA00004123"/>
    </source>
</evidence>
<dbReference type="OrthoDB" id="10261040at2759"/>
<keyword evidence="4" id="KW-0804">Transcription</keyword>
<proteinExistence type="inferred from homology"/>
<dbReference type="Pfam" id="PF11571">
    <property type="entry name" value="Med27"/>
    <property type="match status" value="1"/>
</dbReference>
<dbReference type="HOGENOM" id="CLU_073373_0_0_1"/>
<dbReference type="Proteomes" id="UP000054549">
    <property type="component" value="Unassembled WGS sequence"/>
</dbReference>
<protein>
    <recommendedName>
        <fullName evidence="8">Mediator complex subunit 27</fullName>
    </recommendedName>
</protein>
<name>A0A0C2XIY5_AMAMK</name>
<dbReference type="PANTHER" id="PTHR13130:SF4">
    <property type="entry name" value="MEDIATOR OF RNA POLYMERASE II TRANSCRIPTION SUBUNIT 27"/>
    <property type="match status" value="1"/>
</dbReference>
<dbReference type="AlphaFoldDB" id="A0A0C2XIY5"/>
<gene>
    <name evidence="6" type="ORF">M378DRAFT_70626</name>
</gene>
<reference evidence="6 7" key="1">
    <citation type="submission" date="2014-04" db="EMBL/GenBank/DDBJ databases">
        <title>Evolutionary Origins and Diversification of the Mycorrhizal Mutualists.</title>
        <authorList>
            <consortium name="DOE Joint Genome Institute"/>
            <consortium name="Mycorrhizal Genomics Consortium"/>
            <person name="Kohler A."/>
            <person name="Kuo A."/>
            <person name="Nagy L.G."/>
            <person name="Floudas D."/>
            <person name="Copeland A."/>
            <person name="Barry K.W."/>
            <person name="Cichocki N."/>
            <person name="Veneault-Fourrey C."/>
            <person name="LaButti K."/>
            <person name="Lindquist E.A."/>
            <person name="Lipzen A."/>
            <person name="Lundell T."/>
            <person name="Morin E."/>
            <person name="Murat C."/>
            <person name="Riley R."/>
            <person name="Ohm R."/>
            <person name="Sun H."/>
            <person name="Tunlid A."/>
            <person name="Henrissat B."/>
            <person name="Grigoriev I.V."/>
            <person name="Hibbett D.S."/>
            <person name="Martin F."/>
        </authorList>
    </citation>
    <scope>NUCLEOTIDE SEQUENCE [LARGE SCALE GENOMIC DNA]</scope>
    <source>
        <strain evidence="6 7">Koide BX008</strain>
    </source>
</reference>